<dbReference type="InterPro" id="IPR018097">
    <property type="entry name" value="EGF_Ca-bd_CS"/>
</dbReference>
<feature type="domain" description="EGF-like" evidence="15">
    <location>
        <begin position="3030"/>
        <end position="3066"/>
    </location>
</feature>
<dbReference type="Proteomes" id="UP001519460">
    <property type="component" value="Unassembled WGS sequence"/>
</dbReference>
<dbReference type="Pfam" id="PF06119">
    <property type="entry name" value="NIDO"/>
    <property type="match status" value="1"/>
</dbReference>
<feature type="domain" description="EGF-like" evidence="15">
    <location>
        <begin position="3578"/>
        <end position="3620"/>
    </location>
</feature>
<evidence type="ECO:0000256" key="10">
    <source>
        <dbReference type="PROSITE-ProRule" id="PRU00059"/>
    </source>
</evidence>
<dbReference type="SMART" id="SM00216">
    <property type="entry name" value="VWD"/>
    <property type="match status" value="1"/>
</dbReference>
<dbReference type="InterPro" id="IPR035914">
    <property type="entry name" value="Sperma_CUB_dom_sf"/>
</dbReference>
<organism evidence="18 19">
    <name type="scientific">Batillaria attramentaria</name>
    <dbReference type="NCBI Taxonomy" id="370345"/>
    <lineage>
        <taxon>Eukaryota</taxon>
        <taxon>Metazoa</taxon>
        <taxon>Spiralia</taxon>
        <taxon>Lophotrochozoa</taxon>
        <taxon>Mollusca</taxon>
        <taxon>Gastropoda</taxon>
        <taxon>Caenogastropoda</taxon>
        <taxon>Sorbeoconcha</taxon>
        <taxon>Cerithioidea</taxon>
        <taxon>Batillariidae</taxon>
        <taxon>Batillaria</taxon>
    </lineage>
</organism>
<evidence type="ECO:0000256" key="6">
    <source>
        <dbReference type="ARBA" id="ARBA00022737"/>
    </source>
</evidence>
<dbReference type="PROSITE" id="PS01186">
    <property type="entry name" value="EGF_2"/>
    <property type="match status" value="11"/>
</dbReference>
<feature type="domain" description="EGF-like" evidence="15">
    <location>
        <begin position="3490"/>
        <end position="3532"/>
    </location>
</feature>
<evidence type="ECO:0000256" key="13">
    <source>
        <dbReference type="SAM" id="Phobius"/>
    </source>
</evidence>
<keyword evidence="4 11" id="KW-0245">EGF-like domain</keyword>
<feature type="disulfide bond" evidence="10">
    <location>
        <begin position="1789"/>
        <end position="1816"/>
    </location>
</feature>
<feature type="domain" description="CUB" evidence="14">
    <location>
        <begin position="1789"/>
        <end position="1899"/>
    </location>
</feature>
<dbReference type="SMART" id="SM00181">
    <property type="entry name" value="EGF"/>
    <property type="match status" value="22"/>
</dbReference>
<keyword evidence="6" id="KW-0677">Repeat</keyword>
<dbReference type="SUPFAM" id="SSF49854">
    <property type="entry name" value="Spermadhesin, CUB domain"/>
    <property type="match status" value="15"/>
</dbReference>
<dbReference type="InterPro" id="IPR000859">
    <property type="entry name" value="CUB_dom"/>
</dbReference>
<dbReference type="EMBL" id="JACVVK020000188">
    <property type="protein sequence ID" value="KAK7485812.1"/>
    <property type="molecule type" value="Genomic_DNA"/>
</dbReference>
<keyword evidence="3" id="KW-0964">Secreted</keyword>
<feature type="domain" description="CUB" evidence="14">
    <location>
        <begin position="600"/>
        <end position="702"/>
    </location>
</feature>
<dbReference type="PANTHER" id="PTHR24251">
    <property type="entry name" value="OVOCHYMASE-RELATED"/>
    <property type="match status" value="1"/>
</dbReference>
<dbReference type="SUPFAM" id="SSF57196">
    <property type="entry name" value="EGF/Laminin"/>
    <property type="match status" value="1"/>
</dbReference>
<keyword evidence="13" id="KW-1133">Transmembrane helix</keyword>
<dbReference type="Pfam" id="PF00431">
    <property type="entry name" value="CUB"/>
    <property type="match status" value="12"/>
</dbReference>
<dbReference type="InterPro" id="IPR000152">
    <property type="entry name" value="EGF-type_Asp/Asn_hydroxyl_site"/>
</dbReference>
<dbReference type="InterPro" id="IPR001846">
    <property type="entry name" value="VWF_type-D"/>
</dbReference>
<feature type="domain" description="CUB" evidence="14">
    <location>
        <begin position="1329"/>
        <end position="1418"/>
    </location>
</feature>
<evidence type="ECO:0000313" key="18">
    <source>
        <dbReference type="EMBL" id="KAK7485812.1"/>
    </source>
</evidence>
<feature type="domain" description="CUB" evidence="14">
    <location>
        <begin position="476"/>
        <end position="602"/>
    </location>
</feature>
<dbReference type="InterPro" id="IPR009030">
    <property type="entry name" value="Growth_fac_rcpt_cys_sf"/>
</dbReference>
<gene>
    <name evidence="18" type="ORF">BaRGS_00022912</name>
</gene>
<dbReference type="FunFam" id="2.60.120.290:FF:000013">
    <property type="entry name" value="Membrane frizzled-related protein"/>
    <property type="match status" value="2"/>
</dbReference>
<dbReference type="SUPFAM" id="SSF57184">
    <property type="entry name" value="Growth factor receptor domain"/>
    <property type="match status" value="6"/>
</dbReference>
<dbReference type="InterPro" id="IPR000742">
    <property type="entry name" value="EGF"/>
</dbReference>
<dbReference type="InterPro" id="IPR049883">
    <property type="entry name" value="NOTCH1_EGF-like"/>
</dbReference>
<evidence type="ECO:0000259" key="17">
    <source>
        <dbReference type="PROSITE" id="PS51233"/>
    </source>
</evidence>
<feature type="domain" description="VWFD" evidence="17">
    <location>
        <begin position="2281"/>
        <end position="2490"/>
    </location>
</feature>
<dbReference type="FunFam" id="2.10.25.10:FF:000119">
    <property type="entry name" value="vitamin K-dependent protein S"/>
    <property type="match status" value="1"/>
</dbReference>
<keyword evidence="7 13" id="KW-0472">Membrane</keyword>
<feature type="region of interest" description="Disordered" evidence="12">
    <location>
        <begin position="905"/>
        <end position="944"/>
    </location>
</feature>
<dbReference type="SMART" id="SM00539">
    <property type="entry name" value="NIDO"/>
    <property type="match status" value="1"/>
</dbReference>
<dbReference type="InterPro" id="IPR001881">
    <property type="entry name" value="EGF-like_Ca-bd_dom"/>
</dbReference>
<dbReference type="FunFam" id="2.60.120.290:FF:000005">
    <property type="entry name" value="Procollagen C-endopeptidase enhancer 1"/>
    <property type="match status" value="1"/>
</dbReference>
<dbReference type="Gene3D" id="2.170.300.10">
    <property type="entry name" value="Tie2 ligand-binding domain superfamily"/>
    <property type="match status" value="1"/>
</dbReference>
<evidence type="ECO:0000256" key="12">
    <source>
        <dbReference type="SAM" id="MobiDB-lite"/>
    </source>
</evidence>
<evidence type="ECO:0000256" key="7">
    <source>
        <dbReference type="ARBA" id="ARBA00023136"/>
    </source>
</evidence>
<feature type="domain" description="NIDO" evidence="16">
    <location>
        <begin position="1980"/>
        <end position="2129"/>
    </location>
</feature>
<evidence type="ECO:0000256" key="9">
    <source>
        <dbReference type="ARBA" id="ARBA00023180"/>
    </source>
</evidence>
<dbReference type="GO" id="GO:0005576">
    <property type="term" value="C:extracellular region"/>
    <property type="evidence" value="ECO:0007669"/>
    <property type="project" value="UniProtKB-SubCell"/>
</dbReference>
<reference evidence="18 19" key="1">
    <citation type="journal article" date="2023" name="Sci. Data">
        <title>Genome assembly of the Korean intertidal mud-creeper Batillaria attramentaria.</title>
        <authorList>
            <person name="Patra A.K."/>
            <person name="Ho P.T."/>
            <person name="Jun S."/>
            <person name="Lee S.J."/>
            <person name="Kim Y."/>
            <person name="Won Y.J."/>
        </authorList>
    </citation>
    <scope>NUCLEOTIDE SEQUENCE [LARGE SCALE GENOMIC DNA]</scope>
    <source>
        <strain evidence="18">Wonlab-2016</strain>
    </source>
</reference>
<feature type="domain" description="EGF-like" evidence="15">
    <location>
        <begin position="3202"/>
        <end position="3240"/>
    </location>
</feature>
<keyword evidence="13" id="KW-0812">Transmembrane</keyword>
<proteinExistence type="predicted"/>
<dbReference type="CDD" id="cd00041">
    <property type="entry name" value="CUB"/>
    <property type="match status" value="12"/>
</dbReference>
<evidence type="ECO:0000256" key="1">
    <source>
        <dbReference type="ARBA" id="ARBA00004370"/>
    </source>
</evidence>
<evidence type="ECO:0000259" key="16">
    <source>
        <dbReference type="PROSITE" id="PS51220"/>
    </source>
</evidence>
<protein>
    <recommendedName>
        <fullName evidence="20">Cubilin</fullName>
    </recommendedName>
</protein>
<evidence type="ECO:0000256" key="5">
    <source>
        <dbReference type="ARBA" id="ARBA00022729"/>
    </source>
</evidence>
<feature type="domain" description="CUB" evidence="14">
    <location>
        <begin position="1422"/>
        <end position="1549"/>
    </location>
</feature>
<dbReference type="PROSITE" id="PS00010">
    <property type="entry name" value="ASX_HYDROXYL"/>
    <property type="match status" value="9"/>
</dbReference>
<dbReference type="CDD" id="cd00054">
    <property type="entry name" value="EGF_CA"/>
    <property type="match status" value="7"/>
</dbReference>
<evidence type="ECO:0000259" key="14">
    <source>
        <dbReference type="PROSITE" id="PS01180"/>
    </source>
</evidence>
<feature type="domain" description="CUB" evidence="14">
    <location>
        <begin position="4"/>
        <end position="102"/>
    </location>
</feature>
<comment type="caution">
    <text evidence="11">Lacks conserved residue(s) required for the propagation of feature annotation.</text>
</comment>
<feature type="domain" description="CUB" evidence="14">
    <location>
        <begin position="913"/>
        <end position="1028"/>
    </location>
</feature>
<keyword evidence="19" id="KW-1185">Reference proteome</keyword>
<dbReference type="FunFam" id="2.10.25.10:FF:000005">
    <property type="entry name" value="Fibrillin 2"/>
    <property type="match status" value="2"/>
</dbReference>
<comment type="caution">
    <text evidence="18">The sequence shown here is derived from an EMBL/GenBank/DDBJ whole genome shotgun (WGS) entry which is preliminary data.</text>
</comment>
<feature type="domain" description="CUB" evidence="14">
    <location>
        <begin position="706"/>
        <end position="837"/>
    </location>
</feature>
<feature type="disulfide bond" evidence="10">
    <location>
        <begin position="706"/>
        <end position="733"/>
    </location>
</feature>
<accession>A0ABD0KG03</accession>
<feature type="compositionally biased region" description="Low complexity" evidence="12">
    <location>
        <begin position="905"/>
        <end position="923"/>
    </location>
</feature>
<feature type="domain" description="EGF-like" evidence="15">
    <location>
        <begin position="2987"/>
        <end position="3029"/>
    </location>
</feature>
<evidence type="ECO:0000259" key="15">
    <source>
        <dbReference type="PROSITE" id="PS50026"/>
    </source>
</evidence>
<sequence>METCGGTLTTTSGAITTPALTPFPAGGVECIWVITTLEVTHGIRLTIRDFSFEAQNYESENYLEVYDGDSTDARSIVRYEEWNYVPWDNEITSSGGALTVRLSFITEPSNVTLDISWNTACGRSFPRGGTIRSPGFPNTYPSQQSCTFPLSYTEGGAYAYTYDRVLTFTHFTLPDSSDTGGCQGDYVEIIESYYSSGTRYCGTELPPVSMGARAVRFVSNQSGGAGLGFEAVFNVTLQCGQTTFTGNDTHISLPSSNPDHIEGRCTYTITVPEGETIILMPTGRSSAGNCVTEYLKVYDGPVISEDQLLAGTCGGESFSKPLSSTSNTMVIDYYTDGKSHSDYGYHVQYITSGSAIDCGDTVFTAPNGTFGLALNTNGYGYYGYHRNGQCAWTVTVAEGQRLYFVFQPFSIGDYSQSYRTQINATTRCYGSDRWPAVSTNNVVLIVLTLAGEGGATEAGLTVQYSSVDANEVVTSCGGTVTGSEGVIASPNYPDYVDGIVDCEWVIQVEPGFSVQLNFSEFDFQQEQDYSCSRVCRRDYFVMSDGYDFMGDLKSYSSETFLKFVSLSPARFSVTWTQVCVKLFSEMSGTVESPNFPGNYPAGLNCSYYFQPTEAGYPLTITFTDFQFEGAASNGSCINDYIREEPMAQYTWNKANELGRRTSRFCGNTLPAEVTMYGLIVNVYLRTDGAHSGAGFKFTFQRNRADCGNPYLTGPEGTVTSPGYPGSFPSNIDCTWTIEVAQGQNITLVSDDMRMRYPFHEAVTGDACVSTSEAGAVLIIYDNSSPVEEDIIGIYCDFGAPPPLTSSGNFLTMEFRSLDNSGQIPARYDWFESRLFGYSTRRENEGWRDVNSASMVIDSITLNNSTDTASSTISDNWETTTELPYMTGSSPDYSDTASELPYMTGSSPDYSDTASDTTSSTITDNWETTREPPYMTDPTPDDWDTTSVAERSQIAIVYYAWDVSSCESSYAKFYDGPVIRDDHLLKTVCGEAASYSRRTLTSTSNSMVIEYYTDGSSDQLYLDVEYYKFASSLDCGSSFLTGHNGMFGLNNSHEYGYYTNFHKNGQCEWTVSAAEGQRLHLDFRYPFLLNSQIMDATDETDYCRSNVKFFDGSVRDENSILGVFCSGHTNNNKWPIISKSSNVLVVLTLAEESGVTEADVTLQFSSFSATDLFTNCGGPVTGSGGAITSPQYPEYIDGTVDCEWVITVDPGFSVRMDITEIHYTSQDPSYDHTDPYSYDYTDPHSYDPLSLYKCTQGSVQIRSGNNISAPLILPPDCGNYTNYPDHYYPHYGDYYMDDGIQTVVSNQNEAFVKFVATTSARFSITWSKVCEQKFTQTGGAVQSPNYPGVYPAGLNCTYIRALIYHWHSFGFLTEQFETSRYCGGEVPDEITIYSRDVTLQFVSDGSSSGSGFRLTYERRLADCGNPYLTGPEGTVTSPGYPGSFPSNINCTWTIEVAQGQNITLVFEDVTLQHPRDIWTGTVEECLNRRDSSQLVIYDNSSAVHENIVGIYCGIEAPPPIVSSSNVLTVEFRSPRNDHFLTGFSAYYVATGEVFVDCGGAVNGTGGVIASPLYPEQYPNNAMCQWVITGDPGDTIRIHFDTFSLQDSDSCSLDSVELRDGSDEFAPRLDRVCGDVIPLDVTSTGNVMFVTFISDIRTSQAGFSATWVSLCEEIHRSFEGTFQSPSYPQSHQGSKECTYIIEQSAWRGYIVQLQFTDFNLGGDTSDCQGNYVEVRDGGYEGAPLLGERFCGNDLPPVLVSTSNMMLVRFVTDGSPSNTGFRATYREQVPTCDTTTLTEKRGAFSSPSHPSNYPNGVECTWEIVAEENNKIQLTFNTFLLEGPSSSCPWDWVKVFDGSDLIGQYCGVLAPDTITSTGNRLTIVFHSDWSVTFEGFTASYVSYDPSSDELTRQYDLYPFGLENGDKRLPRKDAVTRKVKIKTGFPVGEELQYKVFVATKGLISFGKRDKGKKLKLKKKRSEVCPYLSDIRGNSTVGGIYYQLHTDNPVVLSKATAEVREFTDLKNYQASLVLVVTWYRVQHYNSPNPDNEEATIQLALVSNGKRSFAIVYYLAGAMKWSFLQGEPLVIGLTNGNPEGVVMSEYSDTPEAFTSLDTIKGNTGRLGMWIYDVGDSYSADQVCQDWYTRNLALNTERQAGFERLPQCPCSEWFLWGNWRWSHYRAGYDVICFRMTVGRSRSVAPYGKECCYSVDWSDWSTFGQYLSDAPHAGSATAFNPAFWSLRSDYQLEDRQAHDICCYNTTNSDYCRMYYELRPIGECTTRIPFRFSFTWGDPHIKTLDGGEYTFNGYGEYILITMTTASVSFTVQGRTGLAETESGTVTNATVFTAFGAEENGVKVFVGLDPTTNTTMIIYASEVPDTGREKDLTNRFKHEGANFMEENEAYLLTNSNDSLIVTFDISGIQLTISVGYKSLDISVTMPVEFEGQTRGLLGNFNGVKGDDFVLPDGTTLASDLSDRQIYEMFGPAWAVTESNTVLRYPPREGPADYAHPEFTPIFLDEQPADVRQAAENLCGATNLACVYDYVATGSAAFATSTQNTANKADRQETISKNTVPVLTFNNTLVVTVGQISNFNLQGHDPDADDPLTYHVVGDADGGVQLNSATGDVTVNMEASNPRDLSFYAKDSKDVQSPRRDVIIILCSQCSGHGTCDVTDTTPSKLARNVLIAGCTCEPAWAGPDCSQDYDACEESPCSAQQECIDLTPTEQGDSETGFTCSTSCTDGFQVDPDDPTRCADVDECQLPATNCSVTCTNLPGSYQCGCHDGYRLNPDGVTCDDINECADRTAGCQQECFNTDGSYYCGCYSGYSLTVKGCAHGCKTETDSSGSPVATCFCNAGYVTDPNNSSACVDADECQEGLCSQGCTNTQGSFACTCYTGHVLDSDQRTCSPCQGLRYGPECRLTCTCNGRAARCDPVIGCVCTSGWTGSHCEHDVDECAENPDVCERGQNCSNTRGSYVCNCPAGYVKNALGNCEDVDECAEGSTLNTCGSLENCVNVPGGFYCACTDGYTRKTGICTDIDECANENHKCQHVCQNVDGGYNCECHYGYRLDQPRTGCLQVKDVCAEFEGLDCDHGCTLDDNERGVCFCNASYTLAPDLQSCLDEDECALGTAGCSHTCTNTPGGFTCSCPVGKILDNDKKTCIGEKSKIVHLVLGVRAAARNAQCLNFRGGYRCQCQPGYQENQDGSCEDINECAGNVCEQRCENTPGSYRCLCHEGFSFSAITGQCEDVDECALDPTNDCTHRCVNTVGGYRCACYSVDFVLQNDGFTCVASTTCTRTDCPTENGGCSQEQCFCDKGYQLSSDETACHLTATDWCASAISGCAQTCQMTPDGASFTCGCDDGYMLNDDGKTCRGTACFMTFSNSQCVNSVGSFLCPCDVGYFKTPEGTCADIDWCAISGCDQLCQETPDGTSFTCGCTQGYVLGGDGKTCTECPEGTYGADCSTTCTCNSQNTVSCDKATGSCSCDAGWEGFTCDDDIDECTPPTSVTCPQYSRCVNSAGGYECSCDAGYYMTSEDICAVCLDNFYGVNCAQVCGCNAATSTSCDRVNGACACEAGWTGARCETDINECTTGTHDCNGDRVVCVNTPGSYGCGCVHGYTYLENRTCVDVDECRSSSTNDCAQICKNTDGGYTCSCNPGFVANGNDCRELTRVQMTVTIGIPVAEGDLSDPDSQTYQDWVVLVTQALYDKLKPKVDGLRLVIVHALRVGSIVADAEPVVDEVSDPDAVPSLSSALMTLTQDQMTLGNETGYVTINVNGVAVETSEAACEVYEAIRPCQTGQRCQVTDGLPTCSTIEEEDDDMALIIALVVSISVGLLLVGGITLTICLCKKSKKTAGLITCKVQQSTTGMFTKTSLLSAQFSSTVSNKYTALRTVFRV</sequence>
<feature type="domain" description="CUB" evidence="14">
    <location>
        <begin position="1034"/>
        <end position="1173"/>
    </location>
</feature>
<feature type="domain" description="EGF-like" evidence="15">
    <location>
        <begin position="3621"/>
        <end position="3660"/>
    </location>
</feature>
<dbReference type="PROSITE" id="PS51220">
    <property type="entry name" value="NIDO"/>
    <property type="match status" value="1"/>
</dbReference>
<evidence type="ECO:0000256" key="8">
    <source>
        <dbReference type="ARBA" id="ARBA00023157"/>
    </source>
</evidence>
<evidence type="ECO:0008006" key="20">
    <source>
        <dbReference type="Google" id="ProtNLM"/>
    </source>
</evidence>
<keyword evidence="8 10" id="KW-1015">Disulfide bond</keyword>
<feature type="domain" description="CUB" evidence="14">
    <location>
        <begin position="120"/>
        <end position="236"/>
    </location>
</feature>
<dbReference type="PROSITE" id="PS01180">
    <property type="entry name" value="CUB"/>
    <property type="match status" value="15"/>
</dbReference>
<dbReference type="InterPro" id="IPR003886">
    <property type="entry name" value="NIDO_dom"/>
</dbReference>
<feature type="domain" description="CUB" evidence="14">
    <location>
        <begin position="1556"/>
        <end position="1668"/>
    </location>
</feature>
<feature type="transmembrane region" description="Helical" evidence="13">
    <location>
        <begin position="3814"/>
        <end position="3841"/>
    </location>
</feature>
<dbReference type="PROSITE" id="PS51233">
    <property type="entry name" value="VWFD"/>
    <property type="match status" value="1"/>
</dbReference>
<comment type="subcellular location">
    <subcellularLocation>
        <location evidence="1">Membrane</location>
    </subcellularLocation>
    <subcellularLocation>
        <location evidence="2">Secreted</location>
    </subcellularLocation>
</comment>
<dbReference type="Pfam" id="PF14670">
    <property type="entry name" value="FXa_inhibition"/>
    <property type="match status" value="1"/>
</dbReference>
<evidence type="ECO:0000313" key="19">
    <source>
        <dbReference type="Proteomes" id="UP001519460"/>
    </source>
</evidence>
<dbReference type="Gene3D" id="2.60.120.290">
    <property type="entry name" value="Spermadhesin, CUB domain"/>
    <property type="match status" value="14"/>
</dbReference>
<feature type="domain" description="CUB" evidence="14">
    <location>
        <begin position="358"/>
        <end position="467"/>
    </location>
</feature>
<feature type="domain" description="CUB" evidence="14">
    <location>
        <begin position="1669"/>
        <end position="1785"/>
    </location>
</feature>
<dbReference type="SMART" id="SM00042">
    <property type="entry name" value="CUB"/>
    <property type="match status" value="13"/>
</dbReference>
<dbReference type="PROSITE" id="PS50026">
    <property type="entry name" value="EGF_3"/>
    <property type="match status" value="7"/>
</dbReference>
<dbReference type="SMART" id="SM00179">
    <property type="entry name" value="EGF_CA"/>
    <property type="match status" value="16"/>
</dbReference>
<feature type="domain" description="CUB" evidence="14">
    <location>
        <begin position="1175"/>
        <end position="1328"/>
    </location>
</feature>
<dbReference type="Pfam" id="PF07645">
    <property type="entry name" value="EGF_CA"/>
    <property type="match status" value="12"/>
</dbReference>
<evidence type="ECO:0000256" key="3">
    <source>
        <dbReference type="ARBA" id="ARBA00022525"/>
    </source>
</evidence>
<feature type="disulfide bond" evidence="10">
    <location>
        <begin position="1422"/>
        <end position="1449"/>
    </location>
</feature>
<dbReference type="GO" id="GO:0016020">
    <property type="term" value="C:membrane"/>
    <property type="evidence" value="ECO:0007669"/>
    <property type="project" value="UniProtKB-SubCell"/>
</dbReference>
<feature type="domain" description="EGF-like" evidence="15">
    <location>
        <begin position="2945"/>
        <end position="2986"/>
    </location>
</feature>
<evidence type="ECO:0000256" key="11">
    <source>
        <dbReference type="PROSITE-ProRule" id="PRU00076"/>
    </source>
</evidence>
<dbReference type="Gene3D" id="2.10.25.10">
    <property type="entry name" value="Laminin"/>
    <property type="match status" value="15"/>
</dbReference>
<dbReference type="FunFam" id="2.10.25.10:FF:000014">
    <property type="entry name" value="Latent-transforming growth factor beta-binding protein 3"/>
    <property type="match status" value="1"/>
</dbReference>
<evidence type="ECO:0000256" key="4">
    <source>
        <dbReference type="ARBA" id="ARBA00022536"/>
    </source>
</evidence>
<keyword evidence="5" id="KW-0732">Signal</keyword>
<dbReference type="PROSITE" id="PS01187">
    <property type="entry name" value="EGF_CA"/>
    <property type="match status" value="6"/>
</dbReference>
<name>A0ABD0KG03_9CAEN</name>
<feature type="domain" description="CUB" evidence="14">
    <location>
        <begin position="239"/>
        <end position="352"/>
    </location>
</feature>
<evidence type="ECO:0000256" key="2">
    <source>
        <dbReference type="ARBA" id="ARBA00004613"/>
    </source>
</evidence>
<keyword evidence="9" id="KW-0325">Glycoprotein</keyword>